<dbReference type="KEGG" id="lbc:LACBIDRAFT_295984"/>
<dbReference type="InParanoid" id="B0E175"/>
<keyword evidence="3" id="KW-1185">Reference proteome</keyword>
<dbReference type="PANTHER" id="PTHR33099">
    <property type="entry name" value="FE2OG DIOXYGENASE DOMAIN-CONTAINING PROTEIN"/>
    <property type="match status" value="1"/>
</dbReference>
<reference evidence="2 3" key="1">
    <citation type="journal article" date="2008" name="Nature">
        <title>The genome of Laccaria bicolor provides insights into mycorrhizal symbiosis.</title>
        <authorList>
            <person name="Martin F."/>
            <person name="Aerts A."/>
            <person name="Ahren D."/>
            <person name="Brun A."/>
            <person name="Danchin E.G.J."/>
            <person name="Duchaussoy F."/>
            <person name="Gibon J."/>
            <person name="Kohler A."/>
            <person name="Lindquist E."/>
            <person name="Pereda V."/>
            <person name="Salamov A."/>
            <person name="Shapiro H.J."/>
            <person name="Wuyts J."/>
            <person name="Blaudez D."/>
            <person name="Buee M."/>
            <person name="Brokstein P."/>
            <person name="Canbaeck B."/>
            <person name="Cohen D."/>
            <person name="Courty P.E."/>
            <person name="Coutinho P.M."/>
            <person name="Delaruelle C."/>
            <person name="Detter J.C."/>
            <person name="Deveau A."/>
            <person name="DiFazio S."/>
            <person name="Duplessis S."/>
            <person name="Fraissinet-Tachet L."/>
            <person name="Lucic E."/>
            <person name="Frey-Klett P."/>
            <person name="Fourrey C."/>
            <person name="Feussner I."/>
            <person name="Gay G."/>
            <person name="Grimwood J."/>
            <person name="Hoegger P.J."/>
            <person name="Jain P."/>
            <person name="Kilaru S."/>
            <person name="Labbe J."/>
            <person name="Lin Y.C."/>
            <person name="Legue V."/>
            <person name="Le Tacon F."/>
            <person name="Marmeisse R."/>
            <person name="Melayah D."/>
            <person name="Montanini B."/>
            <person name="Muratet M."/>
            <person name="Nehls U."/>
            <person name="Niculita-Hirzel H."/>
            <person name="Oudot-Le Secq M.P."/>
            <person name="Peter M."/>
            <person name="Quesneville H."/>
            <person name="Rajashekar B."/>
            <person name="Reich M."/>
            <person name="Rouhier N."/>
            <person name="Schmutz J."/>
            <person name="Yin T."/>
            <person name="Chalot M."/>
            <person name="Henrissat B."/>
            <person name="Kuees U."/>
            <person name="Lucas S."/>
            <person name="Van de Peer Y."/>
            <person name="Podila G.K."/>
            <person name="Polle A."/>
            <person name="Pukkila P.J."/>
            <person name="Richardson P.M."/>
            <person name="Rouze P."/>
            <person name="Sanders I.R."/>
            <person name="Stajich J.E."/>
            <person name="Tunlid A."/>
            <person name="Tuskan G."/>
            <person name="Grigoriev I.V."/>
        </authorList>
    </citation>
    <scope>NUCLEOTIDE SEQUENCE [LARGE SCALE GENOMIC DNA]</scope>
    <source>
        <strain evidence="3">S238N-H82 / ATCC MYA-4686</strain>
    </source>
</reference>
<accession>B0E175</accession>
<dbReference type="RefSeq" id="XP_001889959.1">
    <property type="nucleotide sequence ID" value="XM_001889924.1"/>
</dbReference>
<feature type="region of interest" description="Disordered" evidence="1">
    <location>
        <begin position="428"/>
        <end position="447"/>
    </location>
</feature>
<dbReference type="PANTHER" id="PTHR33099:SF14">
    <property type="entry name" value="PROLYL 4-HYDROXYLASE ALPHA SUBUNIT FE(2+) 2OG DIOXYGENASE DOMAIN-CONTAINING PROTEIN"/>
    <property type="match status" value="1"/>
</dbReference>
<evidence type="ECO:0000256" key="1">
    <source>
        <dbReference type="SAM" id="MobiDB-lite"/>
    </source>
</evidence>
<name>B0E175_LACBS</name>
<evidence type="ECO:0000313" key="2">
    <source>
        <dbReference type="EMBL" id="EDQ99408.1"/>
    </source>
</evidence>
<gene>
    <name evidence="2" type="ORF">LACBIDRAFT_295984</name>
</gene>
<evidence type="ECO:0000313" key="3">
    <source>
        <dbReference type="Proteomes" id="UP000001194"/>
    </source>
</evidence>
<sequence length="447" mass="49648">MPPHKMMSDVFPELSAVRDAISKDQPFCTGTYSLTDNSGRLFFLSSDGTTHCVDLANANDPKIHTLIAACERASFGLDNKDVSDETYRKAWEVDSSRISTRFDIVNTGILDHVYAKLLPGCPDKIRPELEKVNVYGPGSFSKAHKGTPRSEGSFSSLVVVFPIPHESGALQLRHKGNEWTFDSAAIISAMETPSIAYIAFHKDVEQEVNMVTSGFRVTLTYNLFGDDSMREPSHLSTKEDEMALRASLTALCENPDVLPDGGYLGFGLEFMYPIASGRPCFESIREVLKGNDGLIERVLYQLGLRPQLKIIYEVEVIREKAGRSFRTPIQVMLRDLEKFPNWAIKENLVVDLVSEKVGGRVVCNADDEDIDGNLDWHGFDSTKILWITPHTKLSCIKSAYVPAAFGNEPSLGYTYGNLCLVGTRPMSKEDKPIGPKGVSQRLVAKRR</sequence>
<dbReference type="Gene3D" id="2.60.120.620">
    <property type="entry name" value="q2cbj1_9rhob like domain"/>
    <property type="match status" value="1"/>
</dbReference>
<dbReference type="GeneID" id="6085628"/>
<dbReference type="Proteomes" id="UP000001194">
    <property type="component" value="Unassembled WGS sequence"/>
</dbReference>
<dbReference type="HOGENOM" id="CLU_019613_2_1_1"/>
<proteinExistence type="predicted"/>
<dbReference type="AlphaFoldDB" id="B0E175"/>
<organism evidence="3">
    <name type="scientific">Laccaria bicolor (strain S238N-H82 / ATCC MYA-4686)</name>
    <name type="common">Bicoloured deceiver</name>
    <name type="synonym">Laccaria laccata var. bicolor</name>
    <dbReference type="NCBI Taxonomy" id="486041"/>
    <lineage>
        <taxon>Eukaryota</taxon>
        <taxon>Fungi</taxon>
        <taxon>Dikarya</taxon>
        <taxon>Basidiomycota</taxon>
        <taxon>Agaricomycotina</taxon>
        <taxon>Agaricomycetes</taxon>
        <taxon>Agaricomycetidae</taxon>
        <taxon>Agaricales</taxon>
        <taxon>Agaricineae</taxon>
        <taxon>Hydnangiaceae</taxon>
        <taxon>Laccaria</taxon>
    </lineage>
</organism>
<protein>
    <submittedName>
        <fullName evidence="2">Predicted protein</fullName>
    </submittedName>
</protein>
<dbReference type="EMBL" id="DS547165">
    <property type="protein sequence ID" value="EDQ99408.1"/>
    <property type="molecule type" value="Genomic_DNA"/>
</dbReference>
<dbReference type="STRING" id="486041.B0E175"/>
<dbReference type="OrthoDB" id="27483at2759"/>